<dbReference type="InterPro" id="IPR003675">
    <property type="entry name" value="Rce1/LyrA-like_dom"/>
</dbReference>
<keyword evidence="1" id="KW-0812">Transmembrane</keyword>
<evidence type="ECO:0000313" key="3">
    <source>
        <dbReference type="EMBL" id="ROP90713.1"/>
    </source>
</evidence>
<feature type="transmembrane region" description="Helical" evidence="1">
    <location>
        <begin position="7"/>
        <end position="27"/>
    </location>
</feature>
<dbReference type="GO" id="GO:0080120">
    <property type="term" value="P:CAAX-box protein maturation"/>
    <property type="evidence" value="ECO:0007669"/>
    <property type="project" value="UniProtKB-ARBA"/>
</dbReference>
<keyword evidence="1" id="KW-1133">Transmembrane helix</keyword>
<accession>A0A3N1L7S8</accession>
<dbReference type="PANTHER" id="PTHR36435">
    <property type="entry name" value="SLR1288 PROTEIN"/>
    <property type="match status" value="1"/>
</dbReference>
<evidence type="ECO:0000256" key="1">
    <source>
        <dbReference type="SAM" id="Phobius"/>
    </source>
</evidence>
<dbReference type="InterPro" id="IPR052710">
    <property type="entry name" value="CAAX_protease"/>
</dbReference>
<reference evidence="3 4" key="1">
    <citation type="submission" date="2018-11" db="EMBL/GenBank/DDBJ databases">
        <title>Genomic Encyclopedia of Type Strains, Phase IV (KMG-IV): sequencing the most valuable type-strain genomes for metagenomic binning, comparative biology and taxonomic classification.</title>
        <authorList>
            <person name="Goeker M."/>
        </authorList>
    </citation>
    <scope>NUCLEOTIDE SEQUENCE [LARGE SCALE GENOMIC DNA]</scope>
    <source>
        <strain evidence="3 4">DSM 5900</strain>
    </source>
</reference>
<feature type="transmembrane region" description="Helical" evidence="1">
    <location>
        <begin position="78"/>
        <end position="99"/>
    </location>
</feature>
<dbReference type="AlphaFoldDB" id="A0A3N1L7S8"/>
<protein>
    <recommendedName>
        <fullName evidence="2">CAAX prenyl protease 2/Lysostaphin resistance protein A-like domain-containing protein</fullName>
    </recommendedName>
</protein>
<keyword evidence="1" id="KW-0472">Membrane</keyword>
<gene>
    <name evidence="3" type="ORF">EDC65_2569</name>
</gene>
<proteinExistence type="predicted"/>
<name>A0A3N1L7S8_9PROT</name>
<feature type="domain" description="CAAX prenyl protease 2/Lysostaphin resistance protein A-like" evidence="2">
    <location>
        <begin position="109"/>
        <end position="207"/>
    </location>
</feature>
<dbReference type="GO" id="GO:0004175">
    <property type="term" value="F:endopeptidase activity"/>
    <property type="evidence" value="ECO:0007669"/>
    <property type="project" value="UniProtKB-ARBA"/>
</dbReference>
<dbReference type="Pfam" id="PF02517">
    <property type="entry name" value="Rce1-like"/>
    <property type="match status" value="1"/>
</dbReference>
<dbReference type="EMBL" id="RJKX01000014">
    <property type="protein sequence ID" value="ROP90713.1"/>
    <property type="molecule type" value="Genomic_DNA"/>
</dbReference>
<dbReference type="Proteomes" id="UP000278222">
    <property type="component" value="Unassembled WGS sequence"/>
</dbReference>
<comment type="caution">
    <text evidence="3">The sequence shown here is derived from an EMBL/GenBank/DDBJ whole genome shotgun (WGS) entry which is preliminary data.</text>
</comment>
<feature type="transmembrane region" description="Helical" evidence="1">
    <location>
        <begin position="169"/>
        <end position="188"/>
    </location>
</feature>
<feature type="transmembrane region" description="Helical" evidence="1">
    <location>
        <begin position="220"/>
        <end position="241"/>
    </location>
</feature>
<keyword evidence="4" id="KW-1185">Reference proteome</keyword>
<dbReference type="PANTHER" id="PTHR36435:SF1">
    <property type="entry name" value="CAAX AMINO TERMINAL PROTEASE FAMILY PROTEIN"/>
    <property type="match status" value="1"/>
</dbReference>
<feature type="transmembrane region" description="Helical" evidence="1">
    <location>
        <begin position="195"/>
        <end position="214"/>
    </location>
</feature>
<evidence type="ECO:0000259" key="2">
    <source>
        <dbReference type="Pfam" id="PF02517"/>
    </source>
</evidence>
<sequence>MNIKPSWPAAVLVYAIYNAIIFATWGAVGARYADMVSKDTALTSLDLPLGLGAIFMIAAVSWLGWWRPATQETRSGGPAWALAIVLFGMIGMAAVNAAATPWSSISPAHLAMLVAAGVLVGFNEELVTRGVLVTGLRGSTSNELAVWLWSSLLFGAMHIPNAIFGIPLFASLIQCVFAFVMGSALYVLRRISGSIWLPMVMHGVWDFTSFGAQASGAAPALSPVFQFGTYFLAIVAIVAVLRHERHAGGRA</sequence>
<dbReference type="RefSeq" id="WP_170216485.1">
    <property type="nucleotide sequence ID" value="NZ_AP019700.1"/>
</dbReference>
<organism evidence="3 4">
    <name type="scientific">Stella humosa</name>
    <dbReference type="NCBI Taxonomy" id="94"/>
    <lineage>
        <taxon>Bacteria</taxon>
        <taxon>Pseudomonadati</taxon>
        <taxon>Pseudomonadota</taxon>
        <taxon>Alphaproteobacteria</taxon>
        <taxon>Rhodospirillales</taxon>
        <taxon>Stellaceae</taxon>
        <taxon>Stella</taxon>
    </lineage>
</organism>
<feature type="transmembrane region" description="Helical" evidence="1">
    <location>
        <begin position="47"/>
        <end position="66"/>
    </location>
</feature>
<evidence type="ECO:0000313" key="4">
    <source>
        <dbReference type="Proteomes" id="UP000278222"/>
    </source>
</evidence>